<feature type="region of interest" description="Disordered" evidence="1">
    <location>
        <begin position="53"/>
        <end position="95"/>
    </location>
</feature>
<keyword evidence="2" id="KW-1133">Transmembrane helix</keyword>
<feature type="transmembrane region" description="Helical" evidence="2">
    <location>
        <begin position="106"/>
        <end position="125"/>
    </location>
</feature>
<evidence type="ECO:0000313" key="4">
    <source>
        <dbReference type="EMBL" id="BAI42579.1"/>
    </source>
</evidence>
<keyword evidence="2" id="KW-0812">Transmembrane</keyword>
<dbReference type="EMBL" id="AP011548">
    <property type="protein sequence ID" value="BAI42579.1"/>
    <property type="molecule type" value="Genomic_DNA"/>
</dbReference>
<feature type="transmembrane region" description="Helical" evidence="2">
    <location>
        <begin position="222"/>
        <end position="241"/>
    </location>
</feature>
<reference evidence="4 5" key="1">
    <citation type="journal article" date="2009" name="J. Bacteriol.">
        <title>Complete genome sequence of the probiotic Lactobacillus rhamnosus ATCC 53103.</title>
        <authorList>
            <person name="Morita H."/>
            <person name="Toh H."/>
            <person name="Oshima K."/>
            <person name="Murakami M."/>
            <person name="Taylor T.D."/>
            <person name="Igimi S."/>
            <person name="Hattori M."/>
        </authorList>
    </citation>
    <scope>NUCLEOTIDE SEQUENCE [LARGE SCALE GENOMIC DNA]</scope>
    <source>
        <strain evidence="5">ATCC 53103 / LMG 18243 / GG [Tokyo]</strain>
    </source>
</reference>
<evidence type="ECO:0000256" key="2">
    <source>
        <dbReference type="SAM" id="Phobius"/>
    </source>
</evidence>
<feature type="compositionally biased region" description="Basic and acidic residues" evidence="1">
    <location>
        <begin position="71"/>
        <end position="81"/>
    </location>
</feature>
<proteinExistence type="predicted"/>
<organism evidence="4 5">
    <name type="scientific">Lacticaseibacillus rhamnosus (strain ATCC 53103 / LMG 18243 / GG)</name>
    <name type="common">Lactobacillus rhamnosus</name>
    <dbReference type="NCBI Taxonomy" id="568703"/>
    <lineage>
        <taxon>Bacteria</taxon>
        <taxon>Bacillati</taxon>
        <taxon>Bacillota</taxon>
        <taxon>Bacilli</taxon>
        <taxon>Lactobacillales</taxon>
        <taxon>Lactobacillaceae</taxon>
        <taxon>Lacticaseibacillus</taxon>
    </lineage>
</organism>
<feature type="transmembrane region" description="Helical" evidence="2">
    <location>
        <begin position="131"/>
        <end position="150"/>
    </location>
</feature>
<feature type="transmembrane region" description="Helical" evidence="2">
    <location>
        <begin position="318"/>
        <end position="336"/>
    </location>
</feature>
<name>A0A7S7FR48_LACRG</name>
<dbReference type="AlphaFoldDB" id="A0A7S7FR48"/>
<dbReference type="Pfam" id="PF13240">
    <property type="entry name" value="Zn_Ribbon_1"/>
    <property type="match status" value="1"/>
</dbReference>
<evidence type="ECO:0000259" key="3">
    <source>
        <dbReference type="Pfam" id="PF13240"/>
    </source>
</evidence>
<evidence type="ECO:0000313" key="5">
    <source>
        <dbReference type="Proteomes" id="UP000002067"/>
    </source>
</evidence>
<accession>A0A7S7FR48</accession>
<dbReference type="Proteomes" id="UP000002067">
    <property type="component" value="Chromosome"/>
</dbReference>
<protein>
    <recommendedName>
        <fullName evidence="3">Zinc-ribbon domain-containing protein</fullName>
    </recommendedName>
</protein>
<dbReference type="KEGG" id="lrg:LRHM_2052"/>
<evidence type="ECO:0000256" key="1">
    <source>
        <dbReference type="SAM" id="MobiDB-lite"/>
    </source>
</evidence>
<keyword evidence="2" id="KW-0472">Membrane</keyword>
<feature type="region of interest" description="Disordered" evidence="1">
    <location>
        <begin position="158"/>
        <end position="204"/>
    </location>
</feature>
<feature type="transmembrane region" description="Helical" evidence="2">
    <location>
        <begin position="287"/>
        <end position="306"/>
    </location>
</feature>
<sequence>MDLNNKNGRETDLAGKMRYCPNCGFKIPAGVKFCPNCGMDLVRFDAQIAAQTAAQSTQSRPTKQAEPQDSIADKEPTVGERSRRRQSQTPAGKKSLDLTDDSFQHFLDWLAVHIVYTLIGVMVLFCVFSFSVLIGWVLAVASAVAVYVVANRRPVAPYQPRNRSDQSDDDDIWTMPSSGQASQVPPYSTPNRQPNFSPNSQSGGSSRWWLQFAGKSHRRGSLIWLVYLAAAFLALIAAYAWPFGASGVGTTTVGGSLYDLVRSASTLAETTAATTGTVGAAKVNLPYVALALAGVGPALGLVFGLFRARGMMRLGGMLGLLGYAALYVAYAPLMSSGTNQIQGLLNPGIGYVVGIVAALVMVVTARLLRRD</sequence>
<feature type="domain" description="Zinc-ribbon" evidence="3">
    <location>
        <begin position="19"/>
        <end position="40"/>
    </location>
</feature>
<gene>
    <name evidence="4" type="ordered locus">LRHM_2052</name>
</gene>
<dbReference type="InterPro" id="IPR026870">
    <property type="entry name" value="Zinc_ribbon_dom"/>
</dbReference>
<feature type="transmembrane region" description="Helical" evidence="2">
    <location>
        <begin position="348"/>
        <end position="368"/>
    </location>
</feature>
<feature type="compositionally biased region" description="Polar residues" evidence="1">
    <location>
        <begin position="175"/>
        <end position="204"/>
    </location>
</feature>